<evidence type="ECO:0000256" key="4">
    <source>
        <dbReference type="SAM" id="SignalP"/>
    </source>
</evidence>
<dbReference type="Gene3D" id="3.30.450.20">
    <property type="entry name" value="PAS domain"/>
    <property type="match status" value="1"/>
</dbReference>
<dbReference type="InterPro" id="IPR029787">
    <property type="entry name" value="Nucleotide_cyclase"/>
</dbReference>
<feature type="domain" description="PAS" evidence="5">
    <location>
        <begin position="60"/>
        <end position="130"/>
    </location>
</feature>
<evidence type="ECO:0000259" key="5">
    <source>
        <dbReference type="PROSITE" id="PS50112"/>
    </source>
</evidence>
<dbReference type="InterPro" id="IPR052155">
    <property type="entry name" value="Biofilm_reg_signaling"/>
</dbReference>
<dbReference type="Pfam" id="PF00563">
    <property type="entry name" value="EAL"/>
    <property type="match status" value="1"/>
</dbReference>
<reference evidence="8 9" key="1">
    <citation type="submission" date="2018-08" db="EMBL/GenBank/DDBJ databases">
        <title>Draft genome sequence of Pseudoalteromonas donghaensis HJ51.</title>
        <authorList>
            <person name="Oh J."/>
            <person name="Roh D."/>
        </authorList>
    </citation>
    <scope>NUCLEOTIDE SEQUENCE [LARGE SCALE GENOMIC DNA]</scope>
    <source>
        <strain evidence="8 9">HJ51</strain>
    </source>
</reference>
<dbReference type="Gene3D" id="3.20.20.450">
    <property type="entry name" value="EAL domain"/>
    <property type="match status" value="1"/>
</dbReference>
<feature type="chain" id="PRO_5042164638" description="cyclic-guanylate-specific phosphodiesterase" evidence="4">
    <location>
        <begin position="21"/>
        <end position="626"/>
    </location>
</feature>
<name>A0AAD0WDQ0_9GAMM</name>
<dbReference type="SMART" id="SM00267">
    <property type="entry name" value="GGDEF"/>
    <property type="match status" value="1"/>
</dbReference>
<dbReference type="FunFam" id="3.20.20.450:FF:000001">
    <property type="entry name" value="Cyclic di-GMP phosphodiesterase yahA"/>
    <property type="match status" value="1"/>
</dbReference>
<gene>
    <name evidence="8" type="ORF">D0907_13795</name>
</gene>
<dbReference type="InterPro" id="IPR001633">
    <property type="entry name" value="EAL_dom"/>
</dbReference>
<evidence type="ECO:0000256" key="1">
    <source>
        <dbReference type="ARBA" id="ARBA00012282"/>
    </source>
</evidence>
<dbReference type="SMART" id="SM00091">
    <property type="entry name" value="PAS"/>
    <property type="match status" value="1"/>
</dbReference>
<evidence type="ECO:0000313" key="8">
    <source>
        <dbReference type="EMBL" id="AXV66276.1"/>
    </source>
</evidence>
<dbReference type="PROSITE" id="PS50887">
    <property type="entry name" value="GGDEF"/>
    <property type="match status" value="1"/>
</dbReference>
<dbReference type="SMART" id="SM00052">
    <property type="entry name" value="EAL"/>
    <property type="match status" value="1"/>
</dbReference>
<dbReference type="PANTHER" id="PTHR44757">
    <property type="entry name" value="DIGUANYLATE CYCLASE DGCP"/>
    <property type="match status" value="1"/>
</dbReference>
<dbReference type="PANTHER" id="PTHR44757:SF2">
    <property type="entry name" value="BIOFILM ARCHITECTURE MAINTENANCE PROTEIN MBAA"/>
    <property type="match status" value="1"/>
</dbReference>
<dbReference type="KEGG" id="pdj:D0907_13795"/>
<dbReference type="RefSeq" id="WP_118844629.1">
    <property type="nucleotide sequence ID" value="NZ_CP032090.1"/>
</dbReference>
<keyword evidence="4" id="KW-0732">Signal</keyword>
<dbReference type="EMBL" id="CP032090">
    <property type="protein sequence ID" value="AXV66276.1"/>
    <property type="molecule type" value="Genomic_DNA"/>
</dbReference>
<dbReference type="GO" id="GO:0071111">
    <property type="term" value="F:cyclic-guanylate-specific phosphodiesterase activity"/>
    <property type="evidence" value="ECO:0007669"/>
    <property type="project" value="UniProtKB-EC"/>
</dbReference>
<dbReference type="PROSITE" id="PS50883">
    <property type="entry name" value="EAL"/>
    <property type="match status" value="1"/>
</dbReference>
<dbReference type="NCBIfam" id="TIGR00229">
    <property type="entry name" value="sensory_box"/>
    <property type="match status" value="1"/>
</dbReference>
<keyword evidence="3" id="KW-1133">Transmembrane helix</keyword>
<dbReference type="InterPro" id="IPR035965">
    <property type="entry name" value="PAS-like_dom_sf"/>
</dbReference>
<dbReference type="SUPFAM" id="SSF55785">
    <property type="entry name" value="PYP-like sensor domain (PAS domain)"/>
    <property type="match status" value="1"/>
</dbReference>
<dbReference type="SUPFAM" id="SSF55073">
    <property type="entry name" value="Nucleotide cyclase"/>
    <property type="match status" value="1"/>
</dbReference>
<evidence type="ECO:0000259" key="7">
    <source>
        <dbReference type="PROSITE" id="PS50887"/>
    </source>
</evidence>
<evidence type="ECO:0000313" key="9">
    <source>
        <dbReference type="Proteomes" id="UP000264605"/>
    </source>
</evidence>
<dbReference type="CDD" id="cd00130">
    <property type="entry name" value="PAS"/>
    <property type="match status" value="1"/>
</dbReference>
<feature type="domain" description="EAL" evidence="6">
    <location>
        <begin position="365"/>
        <end position="619"/>
    </location>
</feature>
<evidence type="ECO:0000256" key="3">
    <source>
        <dbReference type="SAM" id="Phobius"/>
    </source>
</evidence>
<evidence type="ECO:0000259" key="6">
    <source>
        <dbReference type="PROSITE" id="PS50883"/>
    </source>
</evidence>
<dbReference type="InterPro" id="IPR000014">
    <property type="entry name" value="PAS"/>
</dbReference>
<dbReference type="PROSITE" id="PS50112">
    <property type="entry name" value="PAS"/>
    <property type="match status" value="1"/>
</dbReference>
<dbReference type="CDD" id="cd01949">
    <property type="entry name" value="GGDEF"/>
    <property type="match status" value="1"/>
</dbReference>
<dbReference type="CDD" id="cd01948">
    <property type="entry name" value="EAL"/>
    <property type="match status" value="1"/>
</dbReference>
<sequence length="626" mass="71127">MRFLTLVYSLILLLQHSVGAATTADLNLAQPHNPTPLFFLILLVIIALFIAVIYYQKNQKMMLIDALLSQSKDAIWVCDEQFRILDINNAFSEITGYKRGDVIGKKFKALTQDGRDRQLETLIQQELAQDGYWSGEIWNLRKDGQPYALDLSITKVSTPRFTKRAVNYVGLFSDVTARKNNERTMLTLTTRDSVTGLSNRAIFIESLEKAIKACNDEYPSLLIMFIDIDNFKKINDSLGHTLGDVLLKEVACRLTSSLNSGFTIARLGADEFAILVPPYLYAGKTIFFAKKTADTVLQQFKTPFMLDGIETSLSACCGIAIYPDNAYNGENLMRSANSALNHAKKMGRNTYQFFDKERHTLDPTELTKESALFKAITNNEFVLYFQPKYDVQHNRLHGFEALVRWPQDDGSLIYPDEFIPLAEQNGAIIPLTQLLMKQLLQQLASWQKQDVPFGNVAINISALHFQQNSLIEMLVDYLTKYNVPARCLELEITESAMMNNPEFAEQQMKRIKALGVNITLDDFGTGHSSLSYLKRFPIDTLKIDKSFVKDIDKNEQDRNITATIVRLAKYLDINVVAEGVETEEQAYMLHIMGCHYQQGYYYCKPLKAEQVANFINKNEVDKQSVK</sequence>
<dbReference type="Pfam" id="PF13426">
    <property type="entry name" value="PAS_9"/>
    <property type="match status" value="1"/>
</dbReference>
<feature type="transmembrane region" description="Helical" evidence="3">
    <location>
        <begin position="36"/>
        <end position="55"/>
    </location>
</feature>
<dbReference type="Proteomes" id="UP000264605">
    <property type="component" value="Chromosome"/>
</dbReference>
<dbReference type="Gene3D" id="3.30.70.270">
    <property type="match status" value="1"/>
</dbReference>
<protein>
    <recommendedName>
        <fullName evidence="1">cyclic-guanylate-specific phosphodiesterase</fullName>
        <ecNumber evidence="1">3.1.4.52</ecNumber>
    </recommendedName>
</protein>
<dbReference type="SUPFAM" id="SSF141868">
    <property type="entry name" value="EAL domain-like"/>
    <property type="match status" value="1"/>
</dbReference>
<dbReference type="InterPro" id="IPR000160">
    <property type="entry name" value="GGDEF_dom"/>
</dbReference>
<dbReference type="Pfam" id="PF00990">
    <property type="entry name" value="GGDEF"/>
    <property type="match status" value="1"/>
</dbReference>
<keyword evidence="2" id="KW-0973">c-di-GMP</keyword>
<dbReference type="InterPro" id="IPR035919">
    <property type="entry name" value="EAL_sf"/>
</dbReference>
<organism evidence="8 9">
    <name type="scientific">Pseudoalteromonas lipolytica</name>
    <dbReference type="NCBI Taxonomy" id="570156"/>
    <lineage>
        <taxon>Bacteria</taxon>
        <taxon>Pseudomonadati</taxon>
        <taxon>Pseudomonadota</taxon>
        <taxon>Gammaproteobacteria</taxon>
        <taxon>Alteromonadales</taxon>
        <taxon>Pseudoalteromonadaceae</taxon>
        <taxon>Pseudoalteromonas</taxon>
    </lineage>
</organism>
<dbReference type="NCBIfam" id="TIGR00254">
    <property type="entry name" value="GGDEF"/>
    <property type="match status" value="1"/>
</dbReference>
<dbReference type="AlphaFoldDB" id="A0AAD0WDQ0"/>
<accession>A0AAD0WDQ0</accession>
<feature type="signal peptide" evidence="4">
    <location>
        <begin position="1"/>
        <end position="20"/>
    </location>
</feature>
<proteinExistence type="predicted"/>
<dbReference type="EC" id="3.1.4.52" evidence="1"/>
<dbReference type="GeneID" id="99506545"/>
<keyword evidence="3" id="KW-0812">Transmembrane</keyword>
<feature type="domain" description="GGDEF" evidence="7">
    <location>
        <begin position="219"/>
        <end position="356"/>
    </location>
</feature>
<dbReference type="InterPro" id="IPR043128">
    <property type="entry name" value="Rev_trsase/Diguanyl_cyclase"/>
</dbReference>
<evidence type="ECO:0000256" key="2">
    <source>
        <dbReference type="ARBA" id="ARBA00022636"/>
    </source>
</evidence>
<keyword evidence="3" id="KW-0472">Membrane</keyword>